<dbReference type="EMBL" id="CAJNOG010000169">
    <property type="protein sequence ID" value="CAF1034390.1"/>
    <property type="molecule type" value="Genomic_DNA"/>
</dbReference>
<dbReference type="Proteomes" id="UP000663845">
    <property type="component" value="Unassembled WGS sequence"/>
</dbReference>
<reference evidence="2" key="1">
    <citation type="submission" date="2021-02" db="EMBL/GenBank/DDBJ databases">
        <authorList>
            <person name="Nowell W R."/>
        </authorList>
    </citation>
    <scope>NUCLEOTIDE SEQUENCE</scope>
</reference>
<feature type="compositionally biased region" description="Polar residues" evidence="1">
    <location>
        <begin position="84"/>
        <end position="103"/>
    </location>
</feature>
<evidence type="ECO:0000256" key="1">
    <source>
        <dbReference type="SAM" id="MobiDB-lite"/>
    </source>
</evidence>
<evidence type="ECO:0000313" key="3">
    <source>
        <dbReference type="Proteomes" id="UP000663845"/>
    </source>
</evidence>
<sequence length="222" mass="25173">MFNCHSVSPNDLLIDNDLKRIKTKLVDEDIVNFISCFAILSPPSSSSSRTNRFESISNKSNSPDVNQLRQQYKKLKQRNKEVQIITQSSNTQRQSPSESLCSISNGPLVNHLLVKSTDIKRNQVKKNVSTKSSTKEDSEELQEEIEQLLTCLHPEKTPPTAICKTIQKKPSSDNYIDRLVTSRSVQMPKYSSFNPFPSRSYNENVAMNGYRLGLYSPIVTSR</sequence>
<name>A0A814JB60_9BILA</name>
<gene>
    <name evidence="2" type="ORF">JYZ213_LOCUS17783</name>
</gene>
<organism evidence="2 3">
    <name type="scientific">Adineta steineri</name>
    <dbReference type="NCBI Taxonomy" id="433720"/>
    <lineage>
        <taxon>Eukaryota</taxon>
        <taxon>Metazoa</taxon>
        <taxon>Spiralia</taxon>
        <taxon>Gnathifera</taxon>
        <taxon>Rotifera</taxon>
        <taxon>Eurotatoria</taxon>
        <taxon>Bdelloidea</taxon>
        <taxon>Adinetida</taxon>
        <taxon>Adinetidae</taxon>
        <taxon>Adineta</taxon>
    </lineage>
</organism>
<evidence type="ECO:0000313" key="2">
    <source>
        <dbReference type="EMBL" id="CAF1034390.1"/>
    </source>
</evidence>
<dbReference type="AlphaFoldDB" id="A0A814JB60"/>
<proteinExistence type="predicted"/>
<feature type="compositionally biased region" description="Polar residues" evidence="1">
    <location>
        <begin position="49"/>
        <end position="65"/>
    </location>
</feature>
<accession>A0A814JB60</accession>
<protein>
    <submittedName>
        <fullName evidence="2">Uncharacterized protein</fullName>
    </submittedName>
</protein>
<feature type="region of interest" description="Disordered" evidence="1">
    <location>
        <begin position="43"/>
        <end position="103"/>
    </location>
</feature>
<comment type="caution">
    <text evidence="2">The sequence shown here is derived from an EMBL/GenBank/DDBJ whole genome shotgun (WGS) entry which is preliminary data.</text>
</comment>